<dbReference type="VEuPathDB" id="FungiDB:AFLA_006461"/>
<dbReference type="Proteomes" id="UP000596276">
    <property type="component" value="Chromosome 3"/>
</dbReference>
<dbReference type="VEuPathDB" id="FungiDB:F9C07_2281389"/>
<dbReference type="AlphaFoldDB" id="A0A7U2QWC4"/>
<gene>
    <name evidence="1" type="ORF">F9C07_2281389</name>
</gene>
<protein>
    <submittedName>
        <fullName evidence="1">Uncharacterized protein</fullName>
    </submittedName>
</protein>
<sequence length="85" mass="9722">MSTPKAPANETAEYIEDKTYENVPTSLHLGNDLNIYLTLEQDMEDRGRIPASIPKDHYIHKIANEHLEDINDEHLDYLGDLDDGQ</sequence>
<accession>A0A7U2QWC4</accession>
<dbReference type="EMBL" id="CP044620">
    <property type="protein sequence ID" value="QRD85225.1"/>
    <property type="molecule type" value="Genomic_DNA"/>
</dbReference>
<keyword evidence="2" id="KW-1185">Reference proteome</keyword>
<organism evidence="1 2">
    <name type="scientific">Aspergillus flavus (strain ATCC 200026 / FGSC A1120 / IAM 13836 / NRRL 3357 / JCM 12722 / SRRC 167)</name>
    <dbReference type="NCBI Taxonomy" id="332952"/>
    <lineage>
        <taxon>Eukaryota</taxon>
        <taxon>Fungi</taxon>
        <taxon>Dikarya</taxon>
        <taxon>Ascomycota</taxon>
        <taxon>Pezizomycotina</taxon>
        <taxon>Eurotiomycetes</taxon>
        <taxon>Eurotiomycetidae</taxon>
        <taxon>Eurotiales</taxon>
        <taxon>Aspergillaceae</taxon>
        <taxon>Aspergillus</taxon>
        <taxon>Aspergillus subgen. Circumdati</taxon>
    </lineage>
</organism>
<proteinExistence type="predicted"/>
<evidence type="ECO:0000313" key="1">
    <source>
        <dbReference type="EMBL" id="QRD85225.1"/>
    </source>
</evidence>
<evidence type="ECO:0000313" key="2">
    <source>
        <dbReference type="Proteomes" id="UP000596276"/>
    </source>
</evidence>
<dbReference type="OMA" id="IHKIANE"/>
<reference evidence="2" key="1">
    <citation type="journal article" date="2021" name="G3 (Bethesda)">
        <title>Chromosome assembled and annotated genome sequence of Aspergillus flavus NRRL 3357.</title>
        <authorList>
            <person name="Skerker J.M."/>
            <person name="Pianalto K.M."/>
            <person name="Mondo S.J."/>
            <person name="Yang K."/>
            <person name="Arkin A.P."/>
            <person name="Keller N.P."/>
            <person name="Grigoriev I.V."/>
            <person name="Louise Glass N.L."/>
        </authorList>
    </citation>
    <scope>NUCLEOTIDE SEQUENCE [LARGE SCALE GENOMIC DNA]</scope>
    <source>
        <strain evidence="2">ATCC 200026 / FGSC A1120 / IAM 13836 / NRRL 3357 / JCM 12722 / SRRC 167</strain>
    </source>
</reference>
<name>A0A7U2QWC4_ASPFN</name>